<dbReference type="InterPro" id="IPR045584">
    <property type="entry name" value="Pilin-like"/>
</dbReference>
<organism evidence="2 3">
    <name type="scientific">Candidatus Dehalogenimonas loeffleri</name>
    <dbReference type="NCBI Taxonomy" id="3127115"/>
    <lineage>
        <taxon>Bacteria</taxon>
        <taxon>Bacillati</taxon>
        <taxon>Chloroflexota</taxon>
        <taxon>Dehalococcoidia</taxon>
        <taxon>Dehalococcoidales</taxon>
        <taxon>Dehalococcoidaceae</taxon>
        <taxon>Dehalogenimonas</taxon>
    </lineage>
</organism>
<accession>A0ABZ2J337</accession>
<keyword evidence="1" id="KW-1133">Transmembrane helix</keyword>
<dbReference type="Proteomes" id="UP001375370">
    <property type="component" value="Chromosome"/>
</dbReference>
<keyword evidence="1" id="KW-0472">Membrane</keyword>
<dbReference type="Pfam" id="PF07963">
    <property type="entry name" value="N_methyl"/>
    <property type="match status" value="1"/>
</dbReference>
<dbReference type="Gene3D" id="3.30.700.10">
    <property type="entry name" value="Glycoprotein, Type 4 Pilin"/>
    <property type="match status" value="1"/>
</dbReference>
<evidence type="ECO:0000256" key="1">
    <source>
        <dbReference type="SAM" id="Phobius"/>
    </source>
</evidence>
<dbReference type="SUPFAM" id="SSF54523">
    <property type="entry name" value="Pili subunits"/>
    <property type="match status" value="1"/>
</dbReference>
<gene>
    <name evidence="2" type="ORF">V8247_05470</name>
</gene>
<protein>
    <submittedName>
        <fullName evidence="2">Type II secretion system protein</fullName>
    </submittedName>
</protein>
<evidence type="ECO:0000313" key="3">
    <source>
        <dbReference type="Proteomes" id="UP001375370"/>
    </source>
</evidence>
<feature type="transmembrane region" description="Helical" evidence="1">
    <location>
        <begin position="12"/>
        <end position="34"/>
    </location>
</feature>
<evidence type="ECO:0000313" key="2">
    <source>
        <dbReference type="EMBL" id="WWX24718.1"/>
    </source>
</evidence>
<keyword evidence="1" id="KW-0812">Transmembrane</keyword>
<keyword evidence="3" id="KW-1185">Reference proteome</keyword>
<dbReference type="NCBIfam" id="TIGR02532">
    <property type="entry name" value="IV_pilin_GFxxxE"/>
    <property type="match status" value="1"/>
</dbReference>
<dbReference type="RefSeq" id="WP_338736835.1">
    <property type="nucleotide sequence ID" value="NZ_CP146612.1"/>
</dbReference>
<dbReference type="EMBL" id="CP146612">
    <property type="protein sequence ID" value="WWX24718.1"/>
    <property type="molecule type" value="Genomic_DNA"/>
</dbReference>
<reference evidence="2 3" key="1">
    <citation type="submission" date="2024-03" db="EMBL/GenBank/DDBJ databases">
        <title>A Dehalogenimonas Isolated from Estuarine Sediments Dihaloeliminates Chlorinated Alkanes.</title>
        <authorList>
            <person name="Yang Y."/>
            <person name="Wang H."/>
        </authorList>
    </citation>
    <scope>NUCLEOTIDE SEQUENCE [LARGE SCALE GENOMIC DNA]</scope>
    <source>
        <strain evidence="2 3">W</strain>
    </source>
</reference>
<dbReference type="InterPro" id="IPR012902">
    <property type="entry name" value="N_methyl_site"/>
</dbReference>
<dbReference type="PROSITE" id="PS00409">
    <property type="entry name" value="PROKAR_NTER_METHYL"/>
    <property type="match status" value="1"/>
</dbReference>
<name>A0ABZ2J337_9CHLR</name>
<proteinExistence type="predicted"/>
<sequence length="125" mass="12997">MSKVRRQSGFTLIEILVVVAILGVIGAFAIPNILSFMGRGDVSAAKTEQHNLTVAASAAKYAVENGEAASFGFDATAKIWDPDAEGLDKGDPAYYLDKVTKYQWAVSSTGTVTPGSAADGNPIGS</sequence>